<evidence type="ECO:0000256" key="3">
    <source>
        <dbReference type="ARBA" id="ARBA00022840"/>
    </source>
</evidence>
<dbReference type="Gene3D" id="3.40.50.300">
    <property type="entry name" value="P-loop containing nucleotide triphosphate hydrolases"/>
    <property type="match status" value="2"/>
</dbReference>
<dbReference type="Pfam" id="PF00270">
    <property type="entry name" value="DEAD"/>
    <property type="match status" value="1"/>
</dbReference>
<organism evidence="9 10">
    <name type="scientific">Pyrenophora tritici-repentis</name>
    <dbReference type="NCBI Taxonomy" id="45151"/>
    <lineage>
        <taxon>Eukaryota</taxon>
        <taxon>Fungi</taxon>
        <taxon>Dikarya</taxon>
        <taxon>Ascomycota</taxon>
        <taxon>Pezizomycotina</taxon>
        <taxon>Dothideomycetes</taxon>
        <taxon>Pleosporomycetidae</taxon>
        <taxon>Pleosporales</taxon>
        <taxon>Pleosporineae</taxon>
        <taxon>Pleosporaceae</taxon>
        <taxon>Pyrenophora</taxon>
    </lineage>
</organism>
<feature type="region of interest" description="Disordered" evidence="6">
    <location>
        <begin position="1305"/>
        <end position="1330"/>
    </location>
</feature>
<dbReference type="GO" id="GO:0009378">
    <property type="term" value="F:four-way junction helicase activity"/>
    <property type="evidence" value="ECO:0007669"/>
    <property type="project" value="TreeGrafter"/>
</dbReference>
<proteinExistence type="inferred from homology"/>
<dbReference type="EC" id="5.6.2.4" evidence="5"/>
<comment type="similarity">
    <text evidence="1">Belongs to the helicase family. RecQ subfamily.</text>
</comment>
<evidence type="ECO:0000313" key="10">
    <source>
        <dbReference type="Proteomes" id="UP000249757"/>
    </source>
</evidence>
<evidence type="ECO:0000256" key="1">
    <source>
        <dbReference type="ARBA" id="ARBA00005446"/>
    </source>
</evidence>
<keyword evidence="2" id="KW-0547">Nucleotide-binding</keyword>
<dbReference type="PANTHER" id="PTHR13710">
    <property type="entry name" value="DNA HELICASE RECQ FAMILY MEMBER"/>
    <property type="match status" value="1"/>
</dbReference>
<dbReference type="GO" id="GO:0005694">
    <property type="term" value="C:chromosome"/>
    <property type="evidence" value="ECO:0007669"/>
    <property type="project" value="TreeGrafter"/>
</dbReference>
<dbReference type="InterPro" id="IPR014001">
    <property type="entry name" value="Helicase_ATP-bd"/>
</dbReference>
<dbReference type="GO" id="GO:0005737">
    <property type="term" value="C:cytoplasm"/>
    <property type="evidence" value="ECO:0007669"/>
    <property type="project" value="TreeGrafter"/>
</dbReference>
<dbReference type="CDD" id="cd17920">
    <property type="entry name" value="DEXHc_RecQ"/>
    <property type="match status" value="1"/>
</dbReference>
<feature type="compositionally biased region" description="Acidic residues" evidence="6">
    <location>
        <begin position="733"/>
        <end position="743"/>
    </location>
</feature>
<evidence type="ECO:0000256" key="4">
    <source>
        <dbReference type="ARBA" id="ARBA00034617"/>
    </source>
</evidence>
<dbReference type="PROSITE" id="PS51192">
    <property type="entry name" value="HELICASE_ATP_BIND_1"/>
    <property type="match status" value="1"/>
</dbReference>
<sequence>MDALEAIFDHHATLRILVCRTCGFAVPPKHVAAHLQRAHRQCTVPERVAIEAAAKELPNLAKEPKHLCLPRAAKTPIPGLAQGSNGFVCQVEGCMYTCTSKPGITAHCKEKHNWVNNQRRGGDARKKRMQPSNRLWADQQPYQRLFKAAGWPMYMALEAVVPEPDADDLYARVLAERERIEGEAAATARDTIREGCRQLPDPWVQMTGWLSHLKSRSRADLLAARLPADVTVGSREGEVDPALLRACTAFERQIRLAFDTAQPDIVGRAALEAIERRETGAETNEKPFYANQKSTTVKRYARVLVQILCYVWRMRDHPQCPFTLSPPQRATLLKVVADAESRADKSQLQLSCHLWWHSMLDCRLDDNDHKNGLISAVAVLGLKADHLGGGWYPAHEFSPLLSAIITTSKALVLYSAYAKKNELLATHNEERSVHSIVSIMAEKFMRLSDARGGVTPMDRLLRLRTLARKLANDRNTSGVVAWDGDKILVDRQSFTVADLQGMIKGLLETARKQLFVHVLLLTMDDTGRLRSAGAPLPPLDMMSLVDQPSEQSRHFSFLQHPDNPFGDWRDWLLHRVLHEPALRGVFRAGVRGEDWSDGGVYRYMQHVRRFKEILFALVHLSAGAPARGTEITSILCENDVSGLGNRGIFVESGLVAFVTTYHKGYSFSKRVKTIHRYVPREVSELVVYFLALGRPFINSLQMLHYKVLEVTSFLWEPMPEQALDDSSGSDGESSNEEEVESEGDLGGGREAVSRRRRPTATNPDGFWGTDRVRRVLRKYTQEYLGAALGTRTWRHAYPAIHRERASSHQTQEALDMLYWGKDTATNDAEALQSGHTRHTEERAYGRLLTESPFQTHKERVQFRGVSIDWHRVLGFASAWNGGHTDPRETSAIAHAHEQRALSRWTRLATADLRAELQVLVGDPTATFQGQQEKALAAIVERRLRILIVMATGAGKSLLFQLPAAVARAGLTVVIAPLNALRDDMLARCQRMAIPCAKWEGTRPPYWARVVLVTPESAVTASFGRFLDEKRMMRELDRIVIDECHVLLESSASWRPDILKLTQMTEKGTQVVYLTATLPPAIEPVFLQVAGLDQRSLFVCRDAHTTRRNIAYQVVPYARDALEAAVERLVAQKRAQFGPKAQIIVYGGRINRVQALARQLRCPSFFREMGSEEQKAGHVRAFSRGDIKLCVATSMLGLGLDAPGVRVVIHVSMPFKLHEFVQESGRAGRSGLPSESLVMVEEWRTKTGQVRRAEPRRLDDPSRDFLTGRVCRRIAVDTHMDGREDRRHCDEGEAACDLCAARLTGRKRPAEPSAPSEEGAVTPEAGADARATRRRIERAVSLEQQQLDIQSRHDASRRAVQLKELDDELSADFPKSKLTWITCLTCLV</sequence>
<evidence type="ECO:0000256" key="2">
    <source>
        <dbReference type="ARBA" id="ARBA00022741"/>
    </source>
</evidence>
<dbReference type="GO" id="GO:0003676">
    <property type="term" value="F:nucleic acid binding"/>
    <property type="evidence" value="ECO:0007669"/>
    <property type="project" value="InterPro"/>
</dbReference>
<reference evidence="10" key="1">
    <citation type="journal article" date="2022" name="Microb. Genom.">
        <title>A global pangenome for the wheat fungal pathogen Pyrenophora tritici-repentis and prediction of effector protein structural homology.</title>
        <authorList>
            <person name="Moolhuijzen P.M."/>
            <person name="See P.T."/>
            <person name="Shi G."/>
            <person name="Powell H.R."/>
            <person name="Cockram J."/>
            <person name="Jorgensen L.N."/>
            <person name="Benslimane H."/>
            <person name="Strelkov S.E."/>
            <person name="Turner J."/>
            <person name="Liu Z."/>
            <person name="Moffat C.S."/>
        </authorList>
    </citation>
    <scope>NUCLEOTIDE SEQUENCE [LARGE SCALE GENOMIC DNA]</scope>
</reference>
<feature type="domain" description="Helicase C-terminal" evidence="8">
    <location>
        <begin position="1120"/>
        <end position="1283"/>
    </location>
</feature>
<dbReference type="InterPro" id="IPR011545">
    <property type="entry name" value="DEAD/DEAH_box_helicase_dom"/>
</dbReference>
<evidence type="ECO:0000313" key="9">
    <source>
        <dbReference type="EMBL" id="KAI1508079.1"/>
    </source>
</evidence>
<protein>
    <recommendedName>
        <fullName evidence="5">DNA 3'-5' helicase</fullName>
        <ecNumber evidence="5">5.6.2.4</ecNumber>
    </recommendedName>
</protein>
<dbReference type="PROSITE" id="PS51194">
    <property type="entry name" value="HELICASE_CTER"/>
    <property type="match status" value="1"/>
</dbReference>
<keyword evidence="9" id="KW-0378">Hydrolase</keyword>
<feature type="domain" description="Helicase ATP-binding" evidence="7">
    <location>
        <begin position="936"/>
        <end position="1095"/>
    </location>
</feature>
<evidence type="ECO:0000259" key="8">
    <source>
        <dbReference type="PROSITE" id="PS51194"/>
    </source>
</evidence>
<dbReference type="SMART" id="SM00487">
    <property type="entry name" value="DEXDc"/>
    <property type="match status" value="1"/>
</dbReference>
<name>A0A922SRN5_9PLEO</name>
<dbReference type="InterPro" id="IPR022698">
    <property type="entry name" value="OrsD"/>
</dbReference>
<dbReference type="InterPro" id="IPR001650">
    <property type="entry name" value="Helicase_C-like"/>
</dbReference>
<dbReference type="SUPFAM" id="SSF52540">
    <property type="entry name" value="P-loop containing nucleoside triphosphate hydrolases"/>
    <property type="match status" value="1"/>
</dbReference>
<dbReference type="GO" id="GO:0000724">
    <property type="term" value="P:double-strand break repair via homologous recombination"/>
    <property type="evidence" value="ECO:0007669"/>
    <property type="project" value="TreeGrafter"/>
</dbReference>
<feature type="region of interest" description="Disordered" evidence="6">
    <location>
        <begin position="721"/>
        <end position="765"/>
    </location>
</feature>
<evidence type="ECO:0000259" key="7">
    <source>
        <dbReference type="PROSITE" id="PS51192"/>
    </source>
</evidence>
<accession>A0A922SRN5</accession>
<dbReference type="Proteomes" id="UP000249757">
    <property type="component" value="Unassembled WGS sequence"/>
</dbReference>
<comment type="catalytic activity">
    <reaction evidence="4">
        <text>Couples ATP hydrolysis with the unwinding of duplex DNA by translocating in the 3'-5' direction.</text>
        <dbReference type="EC" id="5.6.2.4"/>
    </reaction>
</comment>
<dbReference type="Pfam" id="PF00271">
    <property type="entry name" value="Helicase_C"/>
    <property type="match status" value="1"/>
</dbReference>
<keyword evidence="10" id="KW-1185">Reference proteome</keyword>
<evidence type="ECO:0000256" key="5">
    <source>
        <dbReference type="ARBA" id="ARBA00034808"/>
    </source>
</evidence>
<dbReference type="SMART" id="SM00490">
    <property type="entry name" value="HELICc"/>
    <property type="match status" value="1"/>
</dbReference>
<gene>
    <name evidence="9" type="ORF">Ptr86124_013001</name>
</gene>
<dbReference type="PANTHER" id="PTHR13710:SF154">
    <property type="entry name" value="RECQ HELICASE, PUTATIVE (AFU_ORTHOLOGUE AFUA_6G14720)-RELATED"/>
    <property type="match status" value="1"/>
</dbReference>
<evidence type="ECO:0000256" key="6">
    <source>
        <dbReference type="SAM" id="MobiDB-lite"/>
    </source>
</evidence>
<comment type="caution">
    <text evidence="9">The sequence shown here is derived from an EMBL/GenBank/DDBJ whole genome shotgun (WGS) entry which is preliminary data.</text>
</comment>
<keyword evidence="9" id="KW-0347">Helicase</keyword>
<keyword evidence="3" id="KW-0067">ATP-binding</keyword>
<dbReference type="GO" id="GO:0005524">
    <property type="term" value="F:ATP binding"/>
    <property type="evidence" value="ECO:0007669"/>
    <property type="project" value="UniProtKB-KW"/>
</dbReference>
<dbReference type="Pfam" id="PF12013">
    <property type="entry name" value="OrsD"/>
    <property type="match status" value="1"/>
</dbReference>
<dbReference type="EMBL" id="NRDI02000029">
    <property type="protein sequence ID" value="KAI1508079.1"/>
    <property type="molecule type" value="Genomic_DNA"/>
</dbReference>
<dbReference type="GO" id="GO:0043138">
    <property type="term" value="F:3'-5' DNA helicase activity"/>
    <property type="evidence" value="ECO:0007669"/>
    <property type="project" value="UniProtKB-EC"/>
</dbReference>
<dbReference type="InterPro" id="IPR027417">
    <property type="entry name" value="P-loop_NTPase"/>
</dbReference>